<proteinExistence type="predicted"/>
<protein>
    <submittedName>
        <fullName evidence="1">Major pilin protein fimA</fullName>
    </submittedName>
</protein>
<dbReference type="Proteomes" id="UP000193926">
    <property type="component" value="Unassembled WGS sequence"/>
</dbReference>
<comment type="caution">
    <text evidence="1">The sequence shown here is derived from an EMBL/GenBank/DDBJ whole genome shotgun (WGS) entry which is preliminary data.</text>
</comment>
<dbReference type="OrthoDB" id="9790012at2"/>
<gene>
    <name evidence="1" type="ORF">MGEO_07400</name>
</gene>
<dbReference type="InterPro" id="IPR029055">
    <property type="entry name" value="Ntn_hydrolases_N"/>
</dbReference>
<dbReference type="PANTHER" id="PTHR39328">
    <property type="entry name" value="BLL2871 PROTEIN"/>
    <property type="match status" value="1"/>
</dbReference>
<dbReference type="AlphaFoldDB" id="A0A1X4NMU5"/>
<dbReference type="Gene3D" id="3.60.20.10">
    <property type="entry name" value="Glutamine Phosphoribosylpyrophosphate, subunit 1, domain 1"/>
    <property type="match status" value="1"/>
</dbReference>
<dbReference type="InterPro" id="IPR010430">
    <property type="entry name" value="DUF1028"/>
</dbReference>
<sequence>MTLSILTFDRKTGVFAAAAATGSLCVGGWVLRGDIESGLVASQGTAPSTFWRDDILRAMYGGTSASDAVAKVTDADDGRAFRQVAALDRNGTTAAFTGQNSIPHADHMAEPGQVISGNMLAGPEVLDAMADAARDTRDRPAERMLRILNAAKFAGGDSRGLQSAALLVLTPDAPPLDLRIDCSEDPLGALATLLQKAQQPPYHDWLSEVPVISDKTRRPA</sequence>
<organism evidence="1 2">
    <name type="scientific">Marivita geojedonensis</name>
    <dbReference type="NCBI Taxonomy" id="1123756"/>
    <lineage>
        <taxon>Bacteria</taxon>
        <taxon>Pseudomonadati</taxon>
        <taxon>Pseudomonadota</taxon>
        <taxon>Alphaproteobacteria</taxon>
        <taxon>Rhodobacterales</taxon>
        <taxon>Roseobacteraceae</taxon>
        <taxon>Marivita</taxon>
    </lineage>
</organism>
<dbReference type="EMBL" id="JFKC01000004">
    <property type="protein sequence ID" value="OSQ51724.1"/>
    <property type="molecule type" value="Genomic_DNA"/>
</dbReference>
<evidence type="ECO:0000313" key="2">
    <source>
        <dbReference type="Proteomes" id="UP000193926"/>
    </source>
</evidence>
<name>A0A1X4NMU5_9RHOB</name>
<dbReference type="SUPFAM" id="SSF56235">
    <property type="entry name" value="N-terminal nucleophile aminohydrolases (Ntn hydrolases)"/>
    <property type="match status" value="1"/>
</dbReference>
<keyword evidence="2" id="KW-1185">Reference proteome</keyword>
<evidence type="ECO:0000313" key="1">
    <source>
        <dbReference type="EMBL" id="OSQ51724.1"/>
    </source>
</evidence>
<reference evidence="1 2" key="1">
    <citation type="submission" date="2014-03" db="EMBL/GenBank/DDBJ databases">
        <title>The draft genome sequence of Marivita geojedonensis KCTC 23882.</title>
        <authorList>
            <person name="Lai Q."/>
            <person name="Shao Z."/>
        </authorList>
    </citation>
    <scope>NUCLEOTIDE SEQUENCE [LARGE SCALE GENOMIC DNA]</scope>
    <source>
        <strain evidence="1 2">DPG-138</strain>
    </source>
</reference>
<accession>A0A1X4NMU5</accession>
<dbReference type="PANTHER" id="PTHR39328:SF1">
    <property type="entry name" value="BLL2871 PROTEIN"/>
    <property type="match status" value="1"/>
</dbReference>
<dbReference type="RefSeq" id="WP_085636088.1">
    <property type="nucleotide sequence ID" value="NZ_JFKC01000004.1"/>
</dbReference>
<dbReference type="Pfam" id="PF06267">
    <property type="entry name" value="DUF1028"/>
    <property type="match status" value="1"/>
</dbReference>
<dbReference type="STRING" id="1123756.MGEO_07400"/>